<dbReference type="PROSITE" id="PS50097">
    <property type="entry name" value="BTB"/>
    <property type="match status" value="1"/>
</dbReference>
<evidence type="ECO:0000313" key="7">
    <source>
        <dbReference type="Proteomes" id="UP001162541"/>
    </source>
</evidence>
<evidence type="ECO:0000313" key="5">
    <source>
        <dbReference type="EMBL" id="OAE30201.1"/>
    </source>
</evidence>
<reference evidence="7" key="3">
    <citation type="journal article" date="2020" name="Curr. Biol.">
        <title>Chromatin organization in early land plants reveals an ancestral association between H3K27me3, transposons, and constitutive heterochromatin.</title>
        <authorList>
            <person name="Montgomery S.A."/>
            <person name="Tanizawa Y."/>
            <person name="Galik B."/>
            <person name="Wang N."/>
            <person name="Ito T."/>
            <person name="Mochizuki T."/>
            <person name="Akimcheva S."/>
            <person name="Bowman J.L."/>
            <person name="Cognat V."/>
            <person name="Marechal-Drouard L."/>
            <person name="Ekker H."/>
            <person name="Hong S.F."/>
            <person name="Kohchi T."/>
            <person name="Lin S.S."/>
            <person name="Liu L.D."/>
            <person name="Nakamura Y."/>
            <person name="Valeeva L.R."/>
            <person name="Shakirov E.V."/>
            <person name="Shippen D.E."/>
            <person name="Wei W.L."/>
            <person name="Yagura M."/>
            <person name="Yamaoka S."/>
            <person name="Yamato K.T."/>
            <person name="Liu C."/>
            <person name="Berger F."/>
        </authorList>
    </citation>
    <scope>NUCLEOTIDE SEQUENCE [LARGE SCALE GENOMIC DNA]</scope>
    <source>
        <strain evidence="7">Tak-1</strain>
    </source>
</reference>
<dbReference type="Gene3D" id="3.30.710.10">
    <property type="entry name" value="Potassium Channel Kv1.1, Chain A"/>
    <property type="match status" value="1"/>
</dbReference>
<dbReference type="EMBL" id="AP019871">
    <property type="protein sequence ID" value="BBN14943.1"/>
    <property type="molecule type" value="Genomic_DNA"/>
</dbReference>
<sequence>MSMSESTAVTFEAPVISPMVCRDYIDCPHCKRKIHCSACAKLEDQCKTPKTRLQSAGYGLLKCRKCASRECNELEGLRFNVEQKTKRIRELESELREAKENHSKVVNDVTKASEKAIKKEQRTHRIAVKRTEKKLLSRLNFLQLQVPKSFQAYEPEAVALAFHGNPWIWAHRHILVAKSSLFHTMLQTVKVENGYKYLAIRDTTLTIMQTMVNFCYTGLIEFSDEITPEAMLQVSHKYGIPYLKGLCDDELCKRLAPENIGKMIKLAKAYDAPRLKSQTMDYLKDNFEMMRDTVFESV</sequence>
<evidence type="ECO:0000256" key="1">
    <source>
        <dbReference type="ARBA" id="ARBA00004906"/>
    </source>
</evidence>
<comment type="pathway">
    <text evidence="1">Protein modification; protein ubiquitination.</text>
</comment>
<reference evidence="5 6" key="1">
    <citation type="submission" date="2016-03" db="EMBL/GenBank/DDBJ databases">
        <title>Mechanisms controlling the formation of the plant cell surface in tip-growing cells are functionally conserved among land plants.</title>
        <authorList>
            <person name="Honkanen S."/>
            <person name="Jones V.A."/>
            <person name="Morieri G."/>
            <person name="Champion C."/>
            <person name="Hetherington A.J."/>
            <person name="Kelly S."/>
            <person name="Saint-Marcoux D."/>
            <person name="Proust H."/>
            <person name="Prescott H."/>
            <person name="Dolan L."/>
        </authorList>
    </citation>
    <scope>NUCLEOTIDE SEQUENCE [LARGE SCALE GENOMIC DNA]</scope>
    <source>
        <strain evidence="6">cv. Tak-1 and cv. Tak-2</strain>
        <tissue evidence="5">Whole gametophyte</tissue>
    </source>
</reference>
<name>A0A176WC42_MARPO</name>
<organism evidence="5 6">
    <name type="scientific">Marchantia polymorpha subsp. ruderalis</name>
    <dbReference type="NCBI Taxonomy" id="1480154"/>
    <lineage>
        <taxon>Eukaryota</taxon>
        <taxon>Viridiplantae</taxon>
        <taxon>Streptophyta</taxon>
        <taxon>Embryophyta</taxon>
        <taxon>Marchantiophyta</taxon>
        <taxon>Marchantiopsida</taxon>
        <taxon>Marchantiidae</taxon>
        <taxon>Marchantiales</taxon>
        <taxon>Marchantiaceae</taxon>
        <taxon>Marchantia</taxon>
    </lineage>
</organism>
<feature type="coiled-coil region" evidence="2">
    <location>
        <begin position="74"/>
        <end position="115"/>
    </location>
</feature>
<dbReference type="InterPro" id="IPR011333">
    <property type="entry name" value="SKP1/BTB/POZ_sf"/>
</dbReference>
<dbReference type="Proteomes" id="UP000077202">
    <property type="component" value="Unassembled WGS sequence"/>
</dbReference>
<dbReference type="EMBL" id="LVLJ01001351">
    <property type="protein sequence ID" value="OAE30201.1"/>
    <property type="molecule type" value="Genomic_DNA"/>
</dbReference>
<reference evidence="4" key="2">
    <citation type="journal article" date="2019" name="Curr. Biol.">
        <title>Chromatin organization in early land plants reveals an ancestral association between H3K27me3, transposons, and constitutive heterochromatin.</title>
        <authorList>
            <person name="Montgomery S.A."/>
            <person name="Tanizawa Y."/>
            <person name="Galik B."/>
            <person name="Wang N."/>
            <person name="Ito T."/>
            <person name="Mochizuki T."/>
            <person name="Akimcheva S."/>
            <person name="Bowman J."/>
            <person name="Cognat V."/>
            <person name="Drouard L."/>
            <person name="Ekker H."/>
            <person name="Houng S."/>
            <person name="Kohchi T."/>
            <person name="Lin S."/>
            <person name="Liu L.D."/>
            <person name="Nakamura Y."/>
            <person name="Valeeva L.R."/>
            <person name="Shakirov E.V."/>
            <person name="Shippen D.E."/>
            <person name="Wei W."/>
            <person name="Yagura M."/>
            <person name="Yamaoka S."/>
            <person name="Yamato K.T."/>
            <person name="Liu C."/>
            <person name="Berger F."/>
        </authorList>
    </citation>
    <scope>NUCLEOTIDE SEQUENCE [LARGE SCALE GENOMIC DNA]</scope>
    <source>
        <strain evidence="4">Tak-1</strain>
    </source>
</reference>
<dbReference type="SMART" id="SM00225">
    <property type="entry name" value="BTB"/>
    <property type="match status" value="1"/>
</dbReference>
<feature type="domain" description="BTB" evidence="3">
    <location>
        <begin position="156"/>
        <end position="224"/>
    </location>
</feature>
<dbReference type="SUPFAM" id="SSF54695">
    <property type="entry name" value="POZ domain"/>
    <property type="match status" value="1"/>
</dbReference>
<evidence type="ECO:0000313" key="6">
    <source>
        <dbReference type="Proteomes" id="UP000077202"/>
    </source>
</evidence>
<dbReference type="Pfam" id="PF00651">
    <property type="entry name" value="BTB"/>
    <property type="match status" value="1"/>
</dbReference>
<proteinExistence type="predicted"/>
<accession>A0A176WC42</accession>
<evidence type="ECO:0000256" key="2">
    <source>
        <dbReference type="SAM" id="Coils"/>
    </source>
</evidence>
<keyword evidence="6" id="KW-1185">Reference proteome</keyword>
<dbReference type="Proteomes" id="UP001162541">
    <property type="component" value="Chromosome 6"/>
</dbReference>
<dbReference type="PANTHER" id="PTHR24413">
    <property type="entry name" value="SPECKLE-TYPE POZ PROTEIN"/>
    <property type="match status" value="1"/>
</dbReference>
<evidence type="ECO:0000259" key="3">
    <source>
        <dbReference type="PROSITE" id="PS50097"/>
    </source>
</evidence>
<dbReference type="CDD" id="cd18186">
    <property type="entry name" value="BTB_POZ_ZBTB_KLHL-like"/>
    <property type="match status" value="1"/>
</dbReference>
<protein>
    <recommendedName>
        <fullName evidence="3">BTB domain-containing protein</fullName>
    </recommendedName>
</protein>
<gene>
    <name evidence="5" type="ORF">AXG93_4295s1570</name>
    <name evidence="4" type="ORF">Mp_6g15660</name>
</gene>
<dbReference type="AlphaFoldDB" id="A0A176WC42"/>
<dbReference type="InterPro" id="IPR000210">
    <property type="entry name" value="BTB/POZ_dom"/>
</dbReference>
<keyword evidence="2" id="KW-0175">Coiled coil</keyword>
<evidence type="ECO:0000313" key="4">
    <source>
        <dbReference type="EMBL" id="BBN14943.1"/>
    </source>
</evidence>